<evidence type="ECO:0000313" key="2">
    <source>
        <dbReference type="Proteomes" id="UP000318384"/>
    </source>
</evidence>
<evidence type="ECO:0008006" key="3">
    <source>
        <dbReference type="Google" id="ProtNLM"/>
    </source>
</evidence>
<gene>
    <name evidence="1" type="ORF">V202x_49000</name>
</gene>
<proteinExistence type="predicted"/>
<dbReference type="EMBL" id="CP037422">
    <property type="protein sequence ID" value="QDU11478.1"/>
    <property type="molecule type" value="Genomic_DNA"/>
</dbReference>
<dbReference type="OrthoDB" id="444138at2"/>
<sequence length="529" mass="58861">MELTRKMVKPAVCMTYLSNEQRELLPLAFSAFIDTAATATSRATFYNTRVEQEAAIEMVHRELFEMDRGVYTAVLMLPGLTDFNRQLGVVRLLNEAQSAEGWMSAELEGAVISKLSQMLPTQRMLKMFGILRKDRVNNARTRRLILSSILRADKLEFWAVKYRRKLETALVHAWGRRIASIMYTILAKRTDDRSEKERQIISRHLGRFVDQGNIARVEECIRFVLGDENGLSLRRLVAYRDAKRDLASGRTLPFETLEGLRSRFHRDKASAEVLELTKSQLTSGQKIGLQRKAQAADVEVDFDPANYDAVRLYVYAYEMGMNAAIREELSRKARTTAARLPVRFEHVGILLDVSESMQGHATQARRPISVVLALRDVLAETAAQSTIVTSDGRTGSTTELIEPVGDTSLAMGLIALLKHDPDVVFVLTDGYENAPAGRFGEVVHAVRRIGVETPIHQFSPVFAAEARGIRSLSHVVPGLPVSKPEAIGLGLLKALFEADVDRGLTALMGMVCPLIESTGSPDHVELMLG</sequence>
<organism evidence="1 2">
    <name type="scientific">Gimesia aquarii</name>
    <dbReference type="NCBI Taxonomy" id="2527964"/>
    <lineage>
        <taxon>Bacteria</taxon>
        <taxon>Pseudomonadati</taxon>
        <taxon>Planctomycetota</taxon>
        <taxon>Planctomycetia</taxon>
        <taxon>Planctomycetales</taxon>
        <taxon>Planctomycetaceae</taxon>
        <taxon>Gimesia</taxon>
    </lineage>
</organism>
<evidence type="ECO:0000313" key="1">
    <source>
        <dbReference type="EMBL" id="QDU11478.1"/>
    </source>
</evidence>
<dbReference type="SUPFAM" id="SSF53300">
    <property type="entry name" value="vWA-like"/>
    <property type="match status" value="1"/>
</dbReference>
<protein>
    <recommendedName>
        <fullName evidence="3">VWFA domain-containing protein</fullName>
    </recommendedName>
</protein>
<reference evidence="1 2" key="1">
    <citation type="submission" date="2019-03" db="EMBL/GenBank/DDBJ databases">
        <title>Deep-cultivation of Planctomycetes and their phenomic and genomic characterization uncovers novel biology.</title>
        <authorList>
            <person name="Wiegand S."/>
            <person name="Jogler M."/>
            <person name="Boedeker C."/>
            <person name="Pinto D."/>
            <person name="Vollmers J."/>
            <person name="Rivas-Marin E."/>
            <person name="Kohn T."/>
            <person name="Peeters S.H."/>
            <person name="Heuer A."/>
            <person name="Rast P."/>
            <person name="Oberbeckmann S."/>
            <person name="Bunk B."/>
            <person name="Jeske O."/>
            <person name="Meyerdierks A."/>
            <person name="Storesund J.E."/>
            <person name="Kallscheuer N."/>
            <person name="Luecker S."/>
            <person name="Lage O.M."/>
            <person name="Pohl T."/>
            <person name="Merkel B.J."/>
            <person name="Hornburger P."/>
            <person name="Mueller R.-W."/>
            <person name="Bruemmer F."/>
            <person name="Labrenz M."/>
            <person name="Spormann A.M."/>
            <person name="Op den Camp H."/>
            <person name="Overmann J."/>
            <person name="Amann R."/>
            <person name="Jetten M.S.M."/>
            <person name="Mascher T."/>
            <person name="Medema M.H."/>
            <person name="Devos D.P."/>
            <person name="Kaster A.-K."/>
            <person name="Ovreas L."/>
            <person name="Rohde M."/>
            <person name="Galperin M.Y."/>
            <person name="Jogler C."/>
        </authorList>
    </citation>
    <scope>NUCLEOTIDE SEQUENCE [LARGE SCALE GENOMIC DNA]</scope>
    <source>
        <strain evidence="1 2">V202</strain>
    </source>
</reference>
<keyword evidence="2" id="KW-1185">Reference proteome</keyword>
<accession>A0A517X1V0</accession>
<dbReference type="InterPro" id="IPR036465">
    <property type="entry name" value="vWFA_dom_sf"/>
</dbReference>
<name>A0A517X1V0_9PLAN</name>
<dbReference type="AlphaFoldDB" id="A0A517X1V0"/>
<dbReference type="Proteomes" id="UP000318384">
    <property type="component" value="Chromosome"/>
</dbReference>